<keyword evidence="1" id="KW-0433">Leucine-rich repeat</keyword>
<dbReference type="PANTHER" id="PTHR11017">
    <property type="entry name" value="LEUCINE-RICH REPEAT-CONTAINING PROTEIN"/>
    <property type="match status" value="1"/>
</dbReference>
<dbReference type="SUPFAM" id="SSF52058">
    <property type="entry name" value="L domain-like"/>
    <property type="match status" value="1"/>
</dbReference>
<dbReference type="InterPro" id="IPR044974">
    <property type="entry name" value="Disease_R_plants"/>
</dbReference>
<comment type="caution">
    <text evidence="3">The sequence shown here is derived from an EMBL/GenBank/DDBJ whole genome shotgun (WGS) entry which is preliminary data.</text>
</comment>
<protein>
    <submittedName>
        <fullName evidence="3">Disease resistance protein LAZ5</fullName>
    </submittedName>
</protein>
<accession>A0A438E169</accession>
<gene>
    <name evidence="3" type="primary">LAZ5_0</name>
    <name evidence="3" type="ORF">CK203_094070</name>
</gene>
<evidence type="ECO:0000313" key="4">
    <source>
        <dbReference type="Proteomes" id="UP000288805"/>
    </source>
</evidence>
<dbReference type="InterPro" id="IPR011713">
    <property type="entry name" value="Leu-rich_rpt_3"/>
</dbReference>
<evidence type="ECO:0000256" key="1">
    <source>
        <dbReference type="ARBA" id="ARBA00022614"/>
    </source>
</evidence>
<dbReference type="InterPro" id="IPR032675">
    <property type="entry name" value="LRR_dom_sf"/>
</dbReference>
<dbReference type="Gene3D" id="3.80.10.10">
    <property type="entry name" value="Ribonuclease Inhibitor"/>
    <property type="match status" value="2"/>
</dbReference>
<sequence>MMKNLRLLKIYSDQESTSTSKEDNKVELSKDFEFSSYKLRYLYWQGYPLESQPSRFHVEDLVELDMHYSSLKQLWENGMLNTIRPSCSQHLIKIPNFLISAPNLEKLILDGCSSLLEVHPSIGKLSKLRLKKFPDIQGNMGHLLELYLASTSLEELPTSIERLTGLVLLDLKSCSKLENFAEMMEDMENLKELVLDGTTIEGLPLSIDHLKELFLSFFPSSERLQKCGFLSIALEDPYFFIKRNGLRANMFNH</sequence>
<dbReference type="GO" id="GO:0006952">
    <property type="term" value="P:defense response"/>
    <property type="evidence" value="ECO:0007669"/>
    <property type="project" value="InterPro"/>
</dbReference>
<dbReference type="EMBL" id="QGNW01001437">
    <property type="protein sequence ID" value="RVW41445.1"/>
    <property type="molecule type" value="Genomic_DNA"/>
</dbReference>
<dbReference type="PANTHER" id="PTHR11017:SF570">
    <property type="entry name" value="DISEASE RESISTANCE PROTEIN (TIR-NBS CLASS)-RELATED"/>
    <property type="match status" value="1"/>
</dbReference>
<dbReference type="AlphaFoldDB" id="A0A438E169"/>
<proteinExistence type="predicted"/>
<evidence type="ECO:0000256" key="2">
    <source>
        <dbReference type="ARBA" id="ARBA00022737"/>
    </source>
</evidence>
<dbReference type="Proteomes" id="UP000288805">
    <property type="component" value="Unassembled WGS sequence"/>
</dbReference>
<name>A0A438E169_VITVI</name>
<dbReference type="Pfam" id="PF07725">
    <property type="entry name" value="LRR_3"/>
    <property type="match status" value="1"/>
</dbReference>
<organism evidence="3 4">
    <name type="scientific">Vitis vinifera</name>
    <name type="common">Grape</name>
    <dbReference type="NCBI Taxonomy" id="29760"/>
    <lineage>
        <taxon>Eukaryota</taxon>
        <taxon>Viridiplantae</taxon>
        <taxon>Streptophyta</taxon>
        <taxon>Embryophyta</taxon>
        <taxon>Tracheophyta</taxon>
        <taxon>Spermatophyta</taxon>
        <taxon>Magnoliopsida</taxon>
        <taxon>eudicotyledons</taxon>
        <taxon>Gunneridae</taxon>
        <taxon>Pentapetalae</taxon>
        <taxon>rosids</taxon>
        <taxon>Vitales</taxon>
        <taxon>Vitaceae</taxon>
        <taxon>Viteae</taxon>
        <taxon>Vitis</taxon>
    </lineage>
</organism>
<evidence type="ECO:0000313" key="3">
    <source>
        <dbReference type="EMBL" id="RVW41445.1"/>
    </source>
</evidence>
<keyword evidence="2" id="KW-0677">Repeat</keyword>
<reference evidence="3 4" key="1">
    <citation type="journal article" date="2018" name="PLoS Genet.">
        <title>Population sequencing reveals clonal diversity and ancestral inbreeding in the grapevine cultivar Chardonnay.</title>
        <authorList>
            <person name="Roach M.J."/>
            <person name="Johnson D.L."/>
            <person name="Bohlmann J."/>
            <person name="van Vuuren H.J."/>
            <person name="Jones S.J."/>
            <person name="Pretorius I.S."/>
            <person name="Schmidt S.A."/>
            <person name="Borneman A.R."/>
        </authorList>
    </citation>
    <scope>NUCLEOTIDE SEQUENCE [LARGE SCALE GENOMIC DNA]</scope>
    <source>
        <strain evidence="4">cv. Chardonnay</strain>
        <tissue evidence="3">Leaf</tissue>
    </source>
</reference>